<keyword evidence="2" id="KW-1133">Transmembrane helix</keyword>
<name>A0ABT8JZ34_9MICC</name>
<gene>
    <name evidence="3" type="ORF">P5G52_06035</name>
</gene>
<dbReference type="Proteomes" id="UP001174209">
    <property type="component" value="Unassembled WGS sequence"/>
</dbReference>
<feature type="transmembrane region" description="Helical" evidence="2">
    <location>
        <begin position="87"/>
        <end position="108"/>
    </location>
</feature>
<keyword evidence="4" id="KW-1185">Reference proteome</keyword>
<keyword evidence="2" id="KW-0472">Membrane</keyword>
<organism evidence="3 4">
    <name type="scientific">Arthrobacter burdickii</name>
    <dbReference type="NCBI Taxonomy" id="3035920"/>
    <lineage>
        <taxon>Bacteria</taxon>
        <taxon>Bacillati</taxon>
        <taxon>Actinomycetota</taxon>
        <taxon>Actinomycetes</taxon>
        <taxon>Micrococcales</taxon>
        <taxon>Micrococcaceae</taxon>
        <taxon>Arthrobacter</taxon>
    </lineage>
</organism>
<dbReference type="EMBL" id="JAROCG010000001">
    <property type="protein sequence ID" value="MDN4610425.1"/>
    <property type="molecule type" value="Genomic_DNA"/>
</dbReference>
<protein>
    <submittedName>
        <fullName evidence="3">Uncharacterized protein</fullName>
    </submittedName>
</protein>
<evidence type="ECO:0000313" key="3">
    <source>
        <dbReference type="EMBL" id="MDN4610425.1"/>
    </source>
</evidence>
<dbReference type="RefSeq" id="WP_301225585.1">
    <property type="nucleotide sequence ID" value="NZ_JAROCG010000001.1"/>
</dbReference>
<accession>A0ABT8JZ34</accession>
<evidence type="ECO:0000256" key="2">
    <source>
        <dbReference type="SAM" id="Phobius"/>
    </source>
</evidence>
<sequence length="165" mass="16924">MTSEQHSPNTPPEQSDTRGAAPADGQLAPGDRGDLGTSGPAGSAYPEPAAPAAATAATASTAGTSPEPAAAEAPAYREVTVRRAPKFVPFMMLGAILGFLAALVLAYTGPADPTLTRESILGFFTVAFAIPGLILAALLVLIFDRRSVKRAERARAERTYDDGAA</sequence>
<reference evidence="3" key="1">
    <citation type="submission" date="2023-06" db="EMBL/GenBank/DDBJ databases">
        <title>MT1 and MT2 Draft Genomes of Novel Species.</title>
        <authorList>
            <person name="Venkateswaran K."/>
        </authorList>
    </citation>
    <scope>NUCLEOTIDE SEQUENCE</scope>
    <source>
        <strain evidence="3">IIF3SC-B10</strain>
    </source>
</reference>
<evidence type="ECO:0000313" key="4">
    <source>
        <dbReference type="Proteomes" id="UP001174209"/>
    </source>
</evidence>
<keyword evidence="2" id="KW-0812">Transmembrane</keyword>
<evidence type="ECO:0000256" key="1">
    <source>
        <dbReference type="SAM" id="MobiDB-lite"/>
    </source>
</evidence>
<feature type="region of interest" description="Disordered" evidence="1">
    <location>
        <begin position="1"/>
        <end position="74"/>
    </location>
</feature>
<comment type="caution">
    <text evidence="3">The sequence shown here is derived from an EMBL/GenBank/DDBJ whole genome shotgun (WGS) entry which is preliminary data.</text>
</comment>
<proteinExistence type="predicted"/>
<feature type="compositionally biased region" description="Polar residues" evidence="1">
    <location>
        <begin position="1"/>
        <end position="14"/>
    </location>
</feature>
<feature type="compositionally biased region" description="Low complexity" evidence="1">
    <location>
        <begin position="38"/>
        <end position="74"/>
    </location>
</feature>
<feature type="transmembrane region" description="Helical" evidence="2">
    <location>
        <begin position="120"/>
        <end position="143"/>
    </location>
</feature>